<dbReference type="PANTHER" id="PTHR46218">
    <property type="entry name" value="LASP"/>
    <property type="match status" value="1"/>
</dbReference>
<gene>
    <name evidence="6" type="ORF">DGYR_LOCUS10408</name>
</gene>
<evidence type="ECO:0000259" key="5">
    <source>
        <dbReference type="PROSITE" id="PS50002"/>
    </source>
</evidence>
<dbReference type="Pfam" id="PF00880">
    <property type="entry name" value="Nebulin"/>
    <property type="match status" value="1"/>
</dbReference>
<dbReference type="InterPro" id="IPR001452">
    <property type="entry name" value="SH3_domain"/>
</dbReference>
<dbReference type="SMART" id="SM00326">
    <property type="entry name" value="SH3"/>
    <property type="match status" value="1"/>
</dbReference>
<feature type="domain" description="SH3" evidence="5">
    <location>
        <begin position="271"/>
        <end position="345"/>
    </location>
</feature>
<accession>A0A7I8W368</accession>
<protein>
    <submittedName>
        <fullName evidence="6">DgyrCDS11025</fullName>
    </submittedName>
</protein>
<evidence type="ECO:0000313" key="7">
    <source>
        <dbReference type="Proteomes" id="UP000549394"/>
    </source>
</evidence>
<dbReference type="InterPro" id="IPR000900">
    <property type="entry name" value="Nebulin_repeat"/>
</dbReference>
<keyword evidence="1 3" id="KW-0728">SH3 domain</keyword>
<organism evidence="6 7">
    <name type="scientific">Dimorphilus gyrociliatus</name>
    <dbReference type="NCBI Taxonomy" id="2664684"/>
    <lineage>
        <taxon>Eukaryota</taxon>
        <taxon>Metazoa</taxon>
        <taxon>Spiralia</taxon>
        <taxon>Lophotrochozoa</taxon>
        <taxon>Annelida</taxon>
        <taxon>Polychaeta</taxon>
        <taxon>Polychaeta incertae sedis</taxon>
        <taxon>Dinophilidae</taxon>
        <taxon>Dimorphilus</taxon>
    </lineage>
</organism>
<comment type="caution">
    <text evidence="6">The sequence shown here is derived from an EMBL/GenBank/DDBJ whole genome shotgun (WGS) entry which is preliminary data.</text>
</comment>
<dbReference type="SMART" id="SM00227">
    <property type="entry name" value="NEBU"/>
    <property type="match status" value="3"/>
</dbReference>
<dbReference type="Gene3D" id="2.30.30.40">
    <property type="entry name" value="SH3 Domains"/>
    <property type="match status" value="1"/>
</dbReference>
<reference evidence="6 7" key="1">
    <citation type="submission" date="2020-08" db="EMBL/GenBank/DDBJ databases">
        <authorList>
            <person name="Hejnol A."/>
        </authorList>
    </citation>
    <scope>NUCLEOTIDE SEQUENCE [LARGE SCALE GENOMIC DNA]</scope>
</reference>
<dbReference type="EMBL" id="CAJFCJ010000018">
    <property type="protein sequence ID" value="CAD5122613.1"/>
    <property type="molecule type" value="Genomic_DNA"/>
</dbReference>
<dbReference type="InterPro" id="IPR036028">
    <property type="entry name" value="SH3-like_dom_sf"/>
</dbReference>
<dbReference type="Proteomes" id="UP000549394">
    <property type="component" value="Unassembled WGS sequence"/>
</dbReference>
<evidence type="ECO:0000313" key="6">
    <source>
        <dbReference type="EMBL" id="CAD5122613.1"/>
    </source>
</evidence>
<dbReference type="Pfam" id="PF00018">
    <property type="entry name" value="SH3_1"/>
    <property type="match status" value="1"/>
</dbReference>
<dbReference type="PROSITE" id="PS51216">
    <property type="entry name" value="NEBULIN"/>
    <property type="match status" value="2"/>
</dbReference>
<evidence type="ECO:0000256" key="4">
    <source>
        <dbReference type="SAM" id="MobiDB-lite"/>
    </source>
</evidence>
<dbReference type="GO" id="GO:0051015">
    <property type="term" value="F:actin filament binding"/>
    <property type="evidence" value="ECO:0007669"/>
    <property type="project" value="TreeGrafter"/>
</dbReference>
<dbReference type="GO" id="GO:0005925">
    <property type="term" value="C:focal adhesion"/>
    <property type="evidence" value="ECO:0007669"/>
    <property type="project" value="TreeGrafter"/>
</dbReference>
<evidence type="ECO:0000256" key="3">
    <source>
        <dbReference type="PROSITE-ProRule" id="PRU00192"/>
    </source>
</evidence>
<evidence type="ECO:0000256" key="1">
    <source>
        <dbReference type="ARBA" id="ARBA00022443"/>
    </source>
</evidence>
<dbReference type="AlphaFoldDB" id="A0A7I8W368"/>
<evidence type="ECO:0000256" key="2">
    <source>
        <dbReference type="ARBA" id="ARBA00022737"/>
    </source>
</evidence>
<dbReference type="GO" id="GO:0005737">
    <property type="term" value="C:cytoplasm"/>
    <property type="evidence" value="ECO:0007669"/>
    <property type="project" value="UniProtKB-ARBA"/>
</dbReference>
<keyword evidence="2" id="KW-0677">Repeat</keyword>
<proteinExistence type="predicted"/>
<feature type="compositionally biased region" description="Polar residues" evidence="4">
    <location>
        <begin position="133"/>
        <end position="142"/>
    </location>
</feature>
<feature type="region of interest" description="Disordered" evidence="4">
    <location>
        <begin position="133"/>
        <end position="163"/>
    </location>
</feature>
<keyword evidence="7" id="KW-1185">Reference proteome</keyword>
<name>A0A7I8W368_9ANNE</name>
<dbReference type="PROSITE" id="PS50002">
    <property type="entry name" value="SH3"/>
    <property type="match status" value="1"/>
</dbReference>
<sequence length="356" mass="40773">MKNYKGFNKMPYCNAHYPSLRATQVADTPEQRRLAENTRNQSLIVYHKDFEENKKKFTVVSDDPEMRRNMENTNKFSQIKYGADREQLKGRMIAVSDGPELRRIRQNTANISQAEYRGVKGQREIQESARNLVPQTVRQGSLGSDDEEPPERPSIPGIGGFSYAAPEARNIGRISEYTPDRYGAQEWQETVPAPSAVHQQPQHGNYHGSYQSNPTRLPGMEKNHSEPRATMNVGGSLELNLQQPLPPTQPQINPEFLDKPADFLDTMDVEISSYRFQALYDYDAQDDDEVSFKEDDYIVDCQKVDQDIPRLVDWNCGEEWSEGHAAIELRETGLLTKIYVRRKHDDPYGNQDENAD</sequence>
<dbReference type="SUPFAM" id="SSF50044">
    <property type="entry name" value="SH3-domain"/>
    <property type="match status" value="1"/>
</dbReference>
<dbReference type="InterPro" id="IPR051759">
    <property type="entry name" value="LIM-SH3_domain_protein"/>
</dbReference>
<dbReference type="PANTHER" id="PTHR46218:SF4">
    <property type="entry name" value="LIM AND SH3 DOMAIN PROTEIN LASP"/>
    <property type="match status" value="1"/>
</dbReference>
<dbReference type="OrthoDB" id="5971719at2759"/>